<accession>A0ABY5JZ94</accession>
<sequence length="126" mass="13439">MSKKILMIVLTLLTAIACILLTARYPTGPNTVSYDDPAGLFISIGMVVVLFLPPFLLAFFQHSVVRTISAIYQGFIAIAFIGLIPGSFFANVGISVTITAIIGTLISIASIFVTLFAGKSKNTYGF</sequence>
<keyword evidence="1" id="KW-0472">Membrane</keyword>
<evidence type="ECO:0000313" key="3">
    <source>
        <dbReference type="Proteomes" id="UP001059773"/>
    </source>
</evidence>
<dbReference type="RefSeq" id="WP_256709384.1">
    <property type="nucleotide sequence ID" value="NZ_CP101914.1"/>
</dbReference>
<keyword evidence="1" id="KW-0812">Transmembrane</keyword>
<reference evidence="2" key="1">
    <citation type="submission" date="2022-07" db="EMBL/GenBank/DDBJ databases">
        <title>FELIX.</title>
        <authorList>
            <person name="Wan K.H."/>
            <person name="Park S."/>
            <person name="Lawrence Q."/>
            <person name="Eichenberger J.P."/>
            <person name="Booth B.W."/>
            <person name="Piaggio A.J."/>
            <person name="Chandler J.C."/>
            <person name="Franklin A.B."/>
            <person name="Celniker S.E."/>
        </authorList>
    </citation>
    <scope>NUCLEOTIDE SEQUENCE</scope>
    <source>
        <strain evidence="2">QA-1986 374</strain>
    </source>
</reference>
<keyword evidence="1" id="KW-1133">Transmembrane helix</keyword>
<proteinExistence type="predicted"/>
<keyword evidence="3" id="KW-1185">Reference proteome</keyword>
<feature type="transmembrane region" description="Helical" evidence="1">
    <location>
        <begin position="40"/>
        <end position="59"/>
    </location>
</feature>
<protein>
    <recommendedName>
        <fullName evidence="4">Integral inner membrane protein</fullName>
    </recommendedName>
</protein>
<dbReference type="PROSITE" id="PS51257">
    <property type="entry name" value="PROKAR_LIPOPROTEIN"/>
    <property type="match status" value="1"/>
</dbReference>
<feature type="transmembrane region" description="Helical" evidence="1">
    <location>
        <begin position="96"/>
        <end position="117"/>
    </location>
</feature>
<feature type="transmembrane region" description="Helical" evidence="1">
    <location>
        <begin position="71"/>
        <end position="90"/>
    </location>
</feature>
<gene>
    <name evidence="2" type="ORF">NP439_07440</name>
</gene>
<organism evidence="2 3">
    <name type="scientific">Oceanobacillus jeddahense</name>
    <dbReference type="NCBI Taxonomy" id="1462527"/>
    <lineage>
        <taxon>Bacteria</taxon>
        <taxon>Bacillati</taxon>
        <taxon>Bacillota</taxon>
        <taxon>Bacilli</taxon>
        <taxon>Bacillales</taxon>
        <taxon>Bacillaceae</taxon>
        <taxon>Oceanobacillus</taxon>
    </lineage>
</organism>
<dbReference type="Proteomes" id="UP001059773">
    <property type="component" value="Chromosome"/>
</dbReference>
<name>A0ABY5JZ94_9BACI</name>
<dbReference type="EMBL" id="CP101914">
    <property type="protein sequence ID" value="UUI04478.1"/>
    <property type="molecule type" value="Genomic_DNA"/>
</dbReference>
<evidence type="ECO:0000313" key="2">
    <source>
        <dbReference type="EMBL" id="UUI04478.1"/>
    </source>
</evidence>
<evidence type="ECO:0000256" key="1">
    <source>
        <dbReference type="SAM" id="Phobius"/>
    </source>
</evidence>
<evidence type="ECO:0008006" key="4">
    <source>
        <dbReference type="Google" id="ProtNLM"/>
    </source>
</evidence>